<dbReference type="RefSeq" id="WP_379790710.1">
    <property type="nucleotide sequence ID" value="NZ_JBHSQB010000004.1"/>
</dbReference>
<gene>
    <name evidence="1" type="ORF">ACFPVY_04910</name>
</gene>
<accession>A0ABW1PK52</accession>
<dbReference type="Pfam" id="PF13366">
    <property type="entry name" value="PDDEXK_3"/>
    <property type="match status" value="1"/>
</dbReference>
<dbReference type="InterPro" id="IPR026350">
    <property type="entry name" value="GxxExxY"/>
</dbReference>
<dbReference type="EMBL" id="JBHSQB010000004">
    <property type="protein sequence ID" value="MFC6095976.1"/>
    <property type="molecule type" value="Genomic_DNA"/>
</dbReference>
<comment type="caution">
    <text evidence="1">The sequence shown here is derived from an EMBL/GenBank/DDBJ whole genome shotgun (WGS) entry which is preliminary data.</text>
</comment>
<evidence type="ECO:0000313" key="2">
    <source>
        <dbReference type="Proteomes" id="UP001596287"/>
    </source>
</evidence>
<sequence length="146" mass="17468">MKNGENKFKRQTQFYMKNFPHQELTKKIIGIYYDVYNELGYGFLERVYQNAMVIELKKRGYQVQCNKKLAVYYKMEVVGEYIPDIIINDLVILELKAVEYLTEPHENQILNYLKATDCEIGLVLNFGKDPQFIRKIFTNDFKKNRF</sequence>
<evidence type="ECO:0000313" key="1">
    <source>
        <dbReference type="EMBL" id="MFC6095976.1"/>
    </source>
</evidence>
<dbReference type="NCBIfam" id="TIGR04256">
    <property type="entry name" value="GxxExxY"/>
    <property type="match status" value="1"/>
</dbReference>
<name>A0ABW1PK52_9FLAO</name>
<proteinExistence type="predicted"/>
<reference evidence="2" key="1">
    <citation type="journal article" date="2019" name="Int. J. Syst. Evol. Microbiol.">
        <title>The Global Catalogue of Microorganisms (GCM) 10K type strain sequencing project: providing services to taxonomists for standard genome sequencing and annotation.</title>
        <authorList>
            <consortium name="The Broad Institute Genomics Platform"/>
            <consortium name="The Broad Institute Genome Sequencing Center for Infectious Disease"/>
            <person name="Wu L."/>
            <person name="Ma J."/>
        </authorList>
    </citation>
    <scope>NUCLEOTIDE SEQUENCE [LARGE SCALE GENOMIC DNA]</scope>
    <source>
        <strain evidence="2">CCUG 49679</strain>
    </source>
</reference>
<dbReference type="Proteomes" id="UP001596287">
    <property type="component" value="Unassembled WGS sequence"/>
</dbReference>
<keyword evidence="2" id="KW-1185">Reference proteome</keyword>
<organism evidence="1 2">
    <name type="scientific">Flavobacterium qiangtangense</name>
    <dbReference type="NCBI Taxonomy" id="1442595"/>
    <lineage>
        <taxon>Bacteria</taxon>
        <taxon>Pseudomonadati</taxon>
        <taxon>Bacteroidota</taxon>
        <taxon>Flavobacteriia</taxon>
        <taxon>Flavobacteriales</taxon>
        <taxon>Flavobacteriaceae</taxon>
        <taxon>Flavobacterium</taxon>
    </lineage>
</organism>
<protein>
    <submittedName>
        <fullName evidence="1">GxxExxY protein</fullName>
    </submittedName>
</protein>